<comment type="caution">
    <text evidence="6">The sequence shown here is derived from an EMBL/GenBank/DDBJ whole genome shotgun (WGS) entry which is preliminary data.</text>
</comment>
<proteinExistence type="inferred from homology"/>
<accession>A0A2N8HDR8</accession>
<protein>
    <recommendedName>
        <fullName evidence="5">Cobalt-precorrin-5B C(1)-methyltransferase</fullName>
        <ecNumber evidence="5">2.1.1.195</ecNumber>
    </recommendedName>
    <alternativeName>
        <fullName evidence="5">Cobalt-precorrin-6A synthase</fullName>
    </alternativeName>
</protein>
<dbReference type="PANTHER" id="PTHR35863:SF1">
    <property type="entry name" value="COBALT-PRECORRIN-5B C(1)-METHYLTRANSFERASE"/>
    <property type="match status" value="1"/>
</dbReference>
<name>A0A2N8HDR8_9BACT</name>
<dbReference type="GO" id="GO:0043780">
    <property type="term" value="F:cobalt-precorrin-5B C1-methyltransferase activity"/>
    <property type="evidence" value="ECO:0007669"/>
    <property type="project" value="RHEA"/>
</dbReference>
<keyword evidence="1 5" id="KW-0169">Cobalamin biosynthesis</keyword>
<evidence type="ECO:0000256" key="3">
    <source>
        <dbReference type="ARBA" id="ARBA00022679"/>
    </source>
</evidence>
<evidence type="ECO:0000313" key="6">
    <source>
        <dbReference type="EMBL" id="PNC18104.1"/>
    </source>
</evidence>
<dbReference type="Proteomes" id="UP000236000">
    <property type="component" value="Unassembled WGS sequence"/>
</dbReference>
<gene>
    <name evidence="5" type="primary">cbiD</name>
    <name evidence="6" type="ORF">CXU22_05560</name>
</gene>
<dbReference type="InterPro" id="IPR002748">
    <property type="entry name" value="CbiD"/>
</dbReference>
<dbReference type="UniPathway" id="UPA00148">
    <property type="reaction ID" value="UER00227"/>
</dbReference>
<dbReference type="InterPro" id="IPR036074">
    <property type="entry name" value="CbiD_sf"/>
</dbReference>
<keyword evidence="3 5" id="KW-0808">Transferase</keyword>
<comment type="catalytic activity">
    <reaction evidence="5">
        <text>Co-precorrin-5B + S-adenosyl-L-methionine = Co-precorrin-6A + S-adenosyl-L-homocysteine</text>
        <dbReference type="Rhea" id="RHEA:26285"/>
        <dbReference type="ChEBI" id="CHEBI:57856"/>
        <dbReference type="ChEBI" id="CHEBI:59789"/>
        <dbReference type="ChEBI" id="CHEBI:60063"/>
        <dbReference type="ChEBI" id="CHEBI:60064"/>
        <dbReference type="EC" id="2.1.1.195"/>
    </reaction>
</comment>
<dbReference type="PIRSF" id="PIRSF026782">
    <property type="entry name" value="CbiD"/>
    <property type="match status" value="1"/>
</dbReference>
<dbReference type="NCBIfam" id="TIGR00312">
    <property type="entry name" value="cbiD"/>
    <property type="match status" value="1"/>
</dbReference>
<sequence length="372" mass="39691">MSSPSLHPLRKGFSTGANAAAAITAAWRTLNGENISESIPLLFPDGETRMLPLAASEPGFSRIIKDGGDDPDCTHGAVMEARVRAAVPEEAAPEDYLLSIRGATLILRSAGGIGLCTLPGLDCEQHKWAINQGPRRMIADNLARSGMREGCWLAEIRVRDGERLAGKTLNPLLGVVGGISILGTSGIVRPYSHEAYIATIRICVRSTRLSGFDKAVFCTGGRTAALAKSLLPGYPSISFICIGDFIAESLQSAGEQGMAEAVVACMPGKLCKYAAGFANTHAHKVAQDMPLFLRTAERHAALTDEARRSILACSSVRQALALVPKEAHLSLYRDLAAEARRQFQRHVPGLPVRFLISGFSGNLLLDIPPCLP</sequence>
<evidence type="ECO:0000256" key="4">
    <source>
        <dbReference type="ARBA" id="ARBA00022691"/>
    </source>
</evidence>
<comment type="similarity">
    <text evidence="5">Belongs to the CbiD family.</text>
</comment>
<evidence type="ECO:0000256" key="2">
    <source>
        <dbReference type="ARBA" id="ARBA00022603"/>
    </source>
</evidence>
<comment type="function">
    <text evidence="5">Catalyzes the methylation of C-1 in cobalt-precorrin-5B to form cobalt-precorrin-6A.</text>
</comment>
<dbReference type="HAMAP" id="MF_00787">
    <property type="entry name" value="CbiD"/>
    <property type="match status" value="1"/>
</dbReference>
<dbReference type="Gene3D" id="3.30.2110.10">
    <property type="entry name" value="CbiD-like"/>
    <property type="match status" value="1"/>
</dbReference>
<reference evidence="6 7" key="1">
    <citation type="journal article" date="2017" name="BMC Genomics">
        <title>Genome sequencing of 39 Akkermansia muciniphila isolates reveals its population structure, genomic and functional diverisity, and global distribution in mammalian gut microbiotas.</title>
        <authorList>
            <person name="Guo X."/>
            <person name="Li S."/>
            <person name="Zhang J."/>
            <person name="Wu F."/>
            <person name="Li X."/>
            <person name="Wu D."/>
            <person name="Zhang M."/>
            <person name="Ou Z."/>
            <person name="Jie Z."/>
            <person name="Yan Q."/>
            <person name="Li P."/>
            <person name="Yi J."/>
            <person name="Peng Y."/>
        </authorList>
    </citation>
    <scope>NUCLEOTIDE SEQUENCE [LARGE SCALE GENOMIC DNA]</scope>
    <source>
        <strain evidence="6 7">GP24</strain>
    </source>
</reference>
<dbReference type="Pfam" id="PF01888">
    <property type="entry name" value="CbiD"/>
    <property type="match status" value="1"/>
</dbReference>
<dbReference type="SUPFAM" id="SSF111342">
    <property type="entry name" value="CbiD-like"/>
    <property type="match status" value="1"/>
</dbReference>
<dbReference type="EMBL" id="PJKA01000010">
    <property type="protein sequence ID" value="PNC18104.1"/>
    <property type="molecule type" value="Genomic_DNA"/>
</dbReference>
<comment type="pathway">
    <text evidence="5">Cofactor biosynthesis; adenosylcobalamin biosynthesis; cob(II)yrinate a,c-diamide from sirohydrochlorin (anaerobic route): step 6/10.</text>
</comment>
<organism evidence="6 7">
    <name type="scientific">Akkermansia muciniphila</name>
    <dbReference type="NCBI Taxonomy" id="239935"/>
    <lineage>
        <taxon>Bacteria</taxon>
        <taxon>Pseudomonadati</taxon>
        <taxon>Verrucomicrobiota</taxon>
        <taxon>Verrucomicrobiia</taxon>
        <taxon>Verrucomicrobiales</taxon>
        <taxon>Akkermansiaceae</taxon>
        <taxon>Akkermansia</taxon>
    </lineage>
</organism>
<dbReference type="OrthoDB" id="6439987at2"/>
<dbReference type="RefSeq" id="WP_102713400.1">
    <property type="nucleotide sequence ID" value="NZ_PJKA01000010.1"/>
</dbReference>
<evidence type="ECO:0000313" key="7">
    <source>
        <dbReference type="Proteomes" id="UP000236000"/>
    </source>
</evidence>
<keyword evidence="2 5" id="KW-0489">Methyltransferase</keyword>
<dbReference type="PANTHER" id="PTHR35863">
    <property type="entry name" value="COBALT-PRECORRIN-5B C(1)-METHYLTRANSFERASE"/>
    <property type="match status" value="1"/>
</dbReference>
<dbReference type="AlphaFoldDB" id="A0A2N8HDR8"/>
<keyword evidence="4 5" id="KW-0949">S-adenosyl-L-methionine</keyword>
<dbReference type="EC" id="2.1.1.195" evidence="5"/>
<dbReference type="GO" id="GO:0032259">
    <property type="term" value="P:methylation"/>
    <property type="evidence" value="ECO:0007669"/>
    <property type="project" value="UniProtKB-KW"/>
</dbReference>
<evidence type="ECO:0000256" key="1">
    <source>
        <dbReference type="ARBA" id="ARBA00022573"/>
    </source>
</evidence>
<dbReference type="GO" id="GO:0019251">
    <property type="term" value="P:anaerobic cobalamin biosynthetic process"/>
    <property type="evidence" value="ECO:0007669"/>
    <property type="project" value="UniProtKB-UniRule"/>
</dbReference>
<evidence type="ECO:0000256" key="5">
    <source>
        <dbReference type="HAMAP-Rule" id="MF_00787"/>
    </source>
</evidence>